<accession>A0A8H7NYU6</accession>
<name>A0A8H7NYU6_9APHY</name>
<sequence length="109" mass="11735">MAPTISTLAELSYGLLTLSVSILKKAREEAAKTHQYSSAETRRCIIDEFARVFDGRQLTTGKSMLQKQSCSVLTAGGESRSESESSTTLRSELSQGLGGLVGIDDTMIM</sequence>
<gene>
    <name evidence="2" type="ORF">IEO21_07067</name>
</gene>
<feature type="region of interest" description="Disordered" evidence="1">
    <location>
        <begin position="73"/>
        <end position="92"/>
    </location>
</feature>
<dbReference type="Proteomes" id="UP000639403">
    <property type="component" value="Unassembled WGS sequence"/>
</dbReference>
<dbReference type="EMBL" id="JADOXO010000183">
    <property type="protein sequence ID" value="KAF9810225.1"/>
    <property type="molecule type" value="Genomic_DNA"/>
</dbReference>
<evidence type="ECO:0000313" key="3">
    <source>
        <dbReference type="Proteomes" id="UP000639403"/>
    </source>
</evidence>
<evidence type="ECO:0000313" key="2">
    <source>
        <dbReference type="EMBL" id="KAF9810225.1"/>
    </source>
</evidence>
<evidence type="ECO:0000256" key="1">
    <source>
        <dbReference type="SAM" id="MobiDB-lite"/>
    </source>
</evidence>
<protein>
    <submittedName>
        <fullName evidence="2">Uncharacterized protein</fullName>
    </submittedName>
</protein>
<dbReference type="AlphaFoldDB" id="A0A8H7NYU6"/>
<comment type="caution">
    <text evidence="2">The sequence shown here is derived from an EMBL/GenBank/DDBJ whole genome shotgun (WGS) entry which is preliminary data.</text>
</comment>
<proteinExistence type="predicted"/>
<organism evidence="2 3">
    <name type="scientific">Rhodonia placenta</name>
    <dbReference type="NCBI Taxonomy" id="104341"/>
    <lineage>
        <taxon>Eukaryota</taxon>
        <taxon>Fungi</taxon>
        <taxon>Dikarya</taxon>
        <taxon>Basidiomycota</taxon>
        <taxon>Agaricomycotina</taxon>
        <taxon>Agaricomycetes</taxon>
        <taxon>Polyporales</taxon>
        <taxon>Adustoporiaceae</taxon>
        <taxon>Rhodonia</taxon>
    </lineage>
</organism>
<reference evidence="2" key="2">
    <citation type="journal article" name="Front. Microbiol.">
        <title>Degradative Capacity of Two Strains of Rhodonia placenta: From Phenotype to Genotype.</title>
        <authorList>
            <person name="Kolle M."/>
            <person name="Horta M.A.C."/>
            <person name="Nowrousian M."/>
            <person name="Ohm R.A."/>
            <person name="Benz J.P."/>
            <person name="Pilgard A."/>
        </authorList>
    </citation>
    <scope>NUCLEOTIDE SEQUENCE</scope>
    <source>
        <strain evidence="2">FPRL280</strain>
    </source>
</reference>
<reference evidence="2" key="1">
    <citation type="submission" date="2020-11" db="EMBL/GenBank/DDBJ databases">
        <authorList>
            <person name="Koelle M."/>
            <person name="Horta M.A.C."/>
            <person name="Nowrousian M."/>
            <person name="Ohm R.A."/>
            <person name="Benz P."/>
            <person name="Pilgard A."/>
        </authorList>
    </citation>
    <scope>NUCLEOTIDE SEQUENCE</scope>
    <source>
        <strain evidence="2">FPRL280</strain>
    </source>
</reference>